<sequence length="131" mass="14481">MICSASSSTAIRLTLSALGEMVSSASIRYLNLSNNNVTDITGLHFLSLAGNILIGQIPPEIGRCLNLKTLDLGSNYLVGKIPSFISNISCFTNYRVDKSFDCDEERHFARYHTGKLDRICRKTYCRVNSPA</sequence>
<dbReference type="InterPro" id="IPR001611">
    <property type="entry name" value="Leu-rich_rpt"/>
</dbReference>
<dbReference type="SUPFAM" id="SSF52058">
    <property type="entry name" value="L domain-like"/>
    <property type="match status" value="1"/>
</dbReference>
<dbReference type="PANTHER" id="PTHR48054:SF82">
    <property type="entry name" value="LRR RECEPTOR-LIKE SERINE_THREONINE-PROTEIN KINASE FLS2"/>
    <property type="match status" value="1"/>
</dbReference>
<proteinExistence type="predicted"/>
<protein>
    <submittedName>
        <fullName evidence="1">Uncharacterized protein</fullName>
    </submittedName>
</protein>
<dbReference type="AlphaFoldDB" id="A0A061FCB3"/>
<dbReference type="Gramene" id="EOY12119">
    <property type="protein sequence ID" value="EOY12119"/>
    <property type="gene ID" value="TCM_030720"/>
</dbReference>
<dbReference type="InterPro" id="IPR032675">
    <property type="entry name" value="LRR_dom_sf"/>
</dbReference>
<reference evidence="1 2" key="1">
    <citation type="journal article" date="2013" name="Genome Biol.">
        <title>The genome sequence of the most widely cultivated cacao type and its use to identify candidate genes regulating pod color.</title>
        <authorList>
            <person name="Motamayor J.C."/>
            <person name="Mockaitis K."/>
            <person name="Schmutz J."/>
            <person name="Haiminen N."/>
            <person name="Iii D.L."/>
            <person name="Cornejo O."/>
            <person name="Findley S.D."/>
            <person name="Zheng P."/>
            <person name="Utro F."/>
            <person name="Royaert S."/>
            <person name="Saski C."/>
            <person name="Jenkins J."/>
            <person name="Podicheti R."/>
            <person name="Zhao M."/>
            <person name="Scheffler B.E."/>
            <person name="Stack J.C."/>
            <person name="Feltus F.A."/>
            <person name="Mustiga G.M."/>
            <person name="Amores F."/>
            <person name="Phillips W."/>
            <person name="Marelli J.P."/>
            <person name="May G.D."/>
            <person name="Shapiro H."/>
            <person name="Ma J."/>
            <person name="Bustamante C.D."/>
            <person name="Schnell R.J."/>
            <person name="Main D."/>
            <person name="Gilbert D."/>
            <person name="Parida L."/>
            <person name="Kuhn D.N."/>
        </authorList>
    </citation>
    <scope>NUCLEOTIDE SEQUENCE [LARGE SCALE GENOMIC DNA]</scope>
    <source>
        <strain evidence="2">cv. Matina 1-6</strain>
    </source>
</reference>
<accession>A0A061FCB3</accession>
<name>A0A061FCB3_THECC</name>
<evidence type="ECO:0000313" key="1">
    <source>
        <dbReference type="EMBL" id="EOY12119.1"/>
    </source>
</evidence>
<dbReference type="InParanoid" id="A0A061FCB3"/>
<gene>
    <name evidence="1" type="ORF">TCM_030720</name>
</gene>
<dbReference type="InterPro" id="IPR052592">
    <property type="entry name" value="LRR-RLK"/>
</dbReference>
<dbReference type="Proteomes" id="UP000026915">
    <property type="component" value="Chromosome 7"/>
</dbReference>
<dbReference type="EMBL" id="CM001885">
    <property type="protein sequence ID" value="EOY12119.1"/>
    <property type="molecule type" value="Genomic_DNA"/>
</dbReference>
<dbReference type="PROSITE" id="PS51450">
    <property type="entry name" value="LRR"/>
    <property type="match status" value="1"/>
</dbReference>
<evidence type="ECO:0000313" key="2">
    <source>
        <dbReference type="Proteomes" id="UP000026915"/>
    </source>
</evidence>
<organism evidence="1 2">
    <name type="scientific">Theobroma cacao</name>
    <name type="common">Cacao</name>
    <name type="synonym">Cocoa</name>
    <dbReference type="NCBI Taxonomy" id="3641"/>
    <lineage>
        <taxon>Eukaryota</taxon>
        <taxon>Viridiplantae</taxon>
        <taxon>Streptophyta</taxon>
        <taxon>Embryophyta</taxon>
        <taxon>Tracheophyta</taxon>
        <taxon>Spermatophyta</taxon>
        <taxon>Magnoliopsida</taxon>
        <taxon>eudicotyledons</taxon>
        <taxon>Gunneridae</taxon>
        <taxon>Pentapetalae</taxon>
        <taxon>rosids</taxon>
        <taxon>malvids</taxon>
        <taxon>Malvales</taxon>
        <taxon>Malvaceae</taxon>
        <taxon>Byttnerioideae</taxon>
        <taxon>Theobroma</taxon>
    </lineage>
</organism>
<dbReference type="Pfam" id="PF00560">
    <property type="entry name" value="LRR_1"/>
    <property type="match status" value="3"/>
</dbReference>
<dbReference type="HOGENOM" id="CLU_1931342_0_0_1"/>
<keyword evidence="2" id="KW-1185">Reference proteome</keyword>
<dbReference type="Gene3D" id="3.80.10.10">
    <property type="entry name" value="Ribonuclease Inhibitor"/>
    <property type="match status" value="1"/>
</dbReference>
<dbReference type="PANTHER" id="PTHR48054">
    <property type="entry name" value="RECEPTOR KINASE-LIKE PROTEIN XA21"/>
    <property type="match status" value="1"/>
</dbReference>